<evidence type="ECO:0000313" key="2">
    <source>
        <dbReference type="EMBL" id="AKP77769.1"/>
    </source>
</evidence>
<gene>
    <name evidence="2" type="ORF">AS52_02808</name>
</gene>
<feature type="transmembrane region" description="Helical" evidence="1">
    <location>
        <begin position="7"/>
        <end position="25"/>
    </location>
</feature>
<dbReference type="RefSeq" id="WP_034268639.1">
    <property type="nucleotide sequence ID" value="NZ_CP010586.1"/>
</dbReference>
<name>A0A806TR63_PRIMG</name>
<sequence>MKKRTKIVSAVIAGATILIGGIWMVNETRYPNVPAFNDHFTREFLEKDKKVDDGFYEFKSKTGQYTMWFPEEYQLIHENKEDYSLNGNAYERWVASSENSFNNKNGISYINVELAEKVKGNEEVNVESLFKKNLHVNQPKKIEAAHISIYYDSAYTYFKGTEEKVVKNNIKYVPNTYVAYIADENTDKVIELYYKYTGDHLTEKQGEKQEKFIFKMLKSVKF</sequence>
<keyword evidence="1" id="KW-0472">Membrane</keyword>
<dbReference type="Proteomes" id="UP000036410">
    <property type="component" value="Chromosome"/>
</dbReference>
<reference evidence="2 3" key="1">
    <citation type="submission" date="2015-01" db="EMBL/GenBank/DDBJ databases">
        <title>Genome sequence of bacillus megaterium Q3.</title>
        <authorList>
            <person name="Wang Y."/>
            <person name="Luo K."/>
            <person name="Bai L."/>
            <person name="Luo F."/>
        </authorList>
    </citation>
    <scope>NUCLEOTIDE SEQUENCE [LARGE SCALE GENOMIC DNA]</scope>
    <source>
        <strain evidence="2 3">Q3</strain>
    </source>
</reference>
<accession>A0A806TR63</accession>
<keyword evidence="1" id="KW-1133">Transmembrane helix</keyword>
<organism evidence="2 3">
    <name type="scientific">Priestia megaterium Q3</name>
    <dbReference type="NCBI Taxonomy" id="1452722"/>
    <lineage>
        <taxon>Bacteria</taxon>
        <taxon>Bacillati</taxon>
        <taxon>Bacillota</taxon>
        <taxon>Bacilli</taxon>
        <taxon>Bacillales</taxon>
        <taxon>Bacillaceae</taxon>
        <taxon>Priestia</taxon>
    </lineage>
</organism>
<dbReference type="EMBL" id="CP010586">
    <property type="protein sequence ID" value="AKP77769.1"/>
    <property type="molecule type" value="Genomic_DNA"/>
</dbReference>
<dbReference type="AlphaFoldDB" id="A0A806TR63"/>
<keyword evidence="1" id="KW-0812">Transmembrane</keyword>
<proteinExistence type="predicted"/>
<evidence type="ECO:0000256" key="1">
    <source>
        <dbReference type="SAM" id="Phobius"/>
    </source>
</evidence>
<protein>
    <submittedName>
        <fullName evidence="2">Uncharacterized protein</fullName>
    </submittedName>
</protein>
<evidence type="ECO:0000313" key="3">
    <source>
        <dbReference type="Proteomes" id="UP000036410"/>
    </source>
</evidence>